<organism evidence="1">
    <name type="scientific">Marseillevirus LCMAC101</name>
    <dbReference type="NCBI Taxonomy" id="2506602"/>
    <lineage>
        <taxon>Viruses</taxon>
        <taxon>Varidnaviria</taxon>
        <taxon>Bamfordvirae</taxon>
        <taxon>Nucleocytoviricota</taxon>
        <taxon>Megaviricetes</taxon>
        <taxon>Pimascovirales</taxon>
        <taxon>Pimascovirales incertae sedis</taxon>
        <taxon>Marseilleviridae</taxon>
    </lineage>
</organism>
<proteinExistence type="predicted"/>
<name>A0A481YQL4_9VIRU</name>
<evidence type="ECO:0000313" key="1">
    <source>
        <dbReference type="EMBL" id="QBK85533.1"/>
    </source>
</evidence>
<dbReference type="EMBL" id="MK500327">
    <property type="protein sequence ID" value="QBK85533.1"/>
    <property type="molecule type" value="Genomic_DNA"/>
</dbReference>
<reference evidence="1" key="1">
    <citation type="journal article" date="2019" name="MBio">
        <title>Virus Genomes from Deep Sea Sediments Expand the Ocean Megavirome and Support Independent Origins of Viral Gigantism.</title>
        <authorList>
            <person name="Backstrom D."/>
            <person name="Yutin N."/>
            <person name="Jorgensen S.L."/>
            <person name="Dharamshi J."/>
            <person name="Homa F."/>
            <person name="Zaremba-Niedwiedzka K."/>
            <person name="Spang A."/>
            <person name="Wolf Y.I."/>
            <person name="Koonin E.V."/>
            <person name="Ettema T.J."/>
        </authorList>
    </citation>
    <scope>NUCLEOTIDE SEQUENCE</scope>
</reference>
<protein>
    <submittedName>
        <fullName evidence="1">Uncharacterized protein</fullName>
    </submittedName>
</protein>
<sequence>MADVKKLKVVLIKSGCQRIGGGSDKRLIKSLSVRVHTTTRIFRETNQDISISICIEIWEPLIPKKWTYQQKKIFYKDAYLAVIVGASKDFGNYGIVRDLRNNTDEASFQLGKDNVVILGDPSMGGGRKGAWSEGMIGHTGENGREVLEQIQDIALEKYLKRIL</sequence>
<gene>
    <name evidence="1" type="ORF">LCMAC101_01200</name>
</gene>
<accession>A0A481YQL4</accession>